<sequence length="285" mass="30697">MPSAAAYKRQQAQKHLANCEVQTITEALITTVAQFRPRSPLRALLDALDRIEGEGTGSASAAVNTPTPLIKPRLVILAGLPGCGKSVQASQIADWLQGVHCAVPSLVRDALNGGVLHSTKDMYVPQDLQAELREARKAFAQRLLSQPSASSFSSSLQPDLVARLIVNRMEYEVRQRRAAADPLSTAGAPGFSSTVYFLFDGYPSTIAEALTLEAAVGQEISAVVSLHCSPECLQGRRRSAVTPACLDSLSSFEEYWKAQHKLLVVDGAQSIEAVTRQILTSLQEE</sequence>
<evidence type="ECO:0000313" key="1">
    <source>
        <dbReference type="EMBL" id="KAG5504475.1"/>
    </source>
</evidence>
<comment type="caution">
    <text evidence="1">The sequence shown here is derived from an EMBL/GenBank/DDBJ whole genome shotgun (WGS) entry which is preliminary data.</text>
</comment>
<dbReference type="KEGG" id="phet:94290975"/>
<keyword evidence="2" id="KW-1185">Reference proteome</keyword>
<gene>
    <name evidence="1" type="ORF">JKF63_04927</name>
</gene>
<dbReference type="Proteomes" id="UP000674318">
    <property type="component" value="Unassembled WGS sequence"/>
</dbReference>
<dbReference type="SUPFAM" id="SSF52540">
    <property type="entry name" value="P-loop containing nucleoside triphosphate hydrolases"/>
    <property type="match status" value="1"/>
</dbReference>
<name>A0A836IV02_9TRYP</name>
<dbReference type="InterPro" id="IPR027417">
    <property type="entry name" value="P-loop_NTPase"/>
</dbReference>
<dbReference type="GeneID" id="94290975"/>
<dbReference type="PANTHER" id="PTHR11667:SF27">
    <property type="entry name" value="ADENYLATE KINASE"/>
    <property type="match status" value="1"/>
</dbReference>
<dbReference type="AlphaFoldDB" id="A0A836IV02"/>
<reference evidence="1 2" key="1">
    <citation type="submission" date="2021-02" db="EMBL/GenBank/DDBJ databases">
        <title>Porcisia hertigi Genome sequencing and assembly.</title>
        <authorList>
            <person name="Almutairi H."/>
            <person name="Gatherer D."/>
        </authorList>
    </citation>
    <scope>NUCLEOTIDE SEQUENCE [LARGE SCALE GENOMIC DNA]</scope>
    <source>
        <strain evidence="1 2">C119</strain>
    </source>
</reference>
<dbReference type="Gene3D" id="3.40.50.300">
    <property type="entry name" value="P-loop containing nucleotide triphosphate hydrolases"/>
    <property type="match status" value="1"/>
</dbReference>
<dbReference type="PANTHER" id="PTHR11667">
    <property type="match status" value="1"/>
</dbReference>
<evidence type="ECO:0008006" key="3">
    <source>
        <dbReference type="Google" id="ProtNLM"/>
    </source>
</evidence>
<evidence type="ECO:0000313" key="2">
    <source>
        <dbReference type="Proteomes" id="UP000674318"/>
    </source>
</evidence>
<organism evidence="1 2">
    <name type="scientific">Porcisia hertigi</name>
    <dbReference type="NCBI Taxonomy" id="2761500"/>
    <lineage>
        <taxon>Eukaryota</taxon>
        <taxon>Discoba</taxon>
        <taxon>Euglenozoa</taxon>
        <taxon>Kinetoplastea</taxon>
        <taxon>Metakinetoplastina</taxon>
        <taxon>Trypanosomatida</taxon>
        <taxon>Trypanosomatidae</taxon>
        <taxon>Leishmaniinae</taxon>
        <taxon>Porcisia</taxon>
    </lineage>
</organism>
<dbReference type="EMBL" id="JAFJZO010000023">
    <property type="protein sequence ID" value="KAG5504475.1"/>
    <property type="molecule type" value="Genomic_DNA"/>
</dbReference>
<dbReference type="RefSeq" id="XP_067757098.1">
    <property type="nucleotide sequence ID" value="XM_067900898.1"/>
</dbReference>
<accession>A0A836IV02</accession>
<proteinExistence type="predicted"/>
<protein>
    <recommendedName>
        <fullName evidence="3">Adenylate kinase</fullName>
    </recommendedName>
</protein>
<dbReference type="OrthoDB" id="267121at2759"/>